<evidence type="ECO:0000313" key="2">
    <source>
        <dbReference type="EMBL" id="PZQ84139.1"/>
    </source>
</evidence>
<dbReference type="InterPro" id="IPR051849">
    <property type="entry name" value="GAG-degrading_sulfatase"/>
</dbReference>
<comment type="caution">
    <text evidence="2">The sequence shown here is derived from an EMBL/GenBank/DDBJ whole genome shotgun (WGS) entry which is preliminary data.</text>
</comment>
<dbReference type="PROSITE" id="PS51318">
    <property type="entry name" value="TAT"/>
    <property type="match status" value="1"/>
</dbReference>
<dbReference type="InterPro" id="IPR000917">
    <property type="entry name" value="Sulfatase_N"/>
</dbReference>
<name>A0A2W5R5Z7_ANCNO</name>
<evidence type="ECO:0000259" key="1">
    <source>
        <dbReference type="Pfam" id="PF00884"/>
    </source>
</evidence>
<dbReference type="CDD" id="cd16035">
    <property type="entry name" value="sulfatase_like"/>
    <property type="match status" value="1"/>
</dbReference>
<dbReference type="PANTHER" id="PTHR46615:SF1">
    <property type="entry name" value="ARYLSULFATASE K"/>
    <property type="match status" value="1"/>
</dbReference>
<dbReference type="Proteomes" id="UP000248887">
    <property type="component" value="Unassembled WGS sequence"/>
</dbReference>
<sequence>MSQDDKPGGISRRDLLGKGTATILSANLISGVSTTAADAATTPAEAAAPITAPDSPPGGYNILFILVDQEHFFPEWPFPVPAREMLKKKGITFANHQAASCVCSPARSVIYTGQHIQHSGVFDNLNYLWQPDLSTSIKTIGHRMSELGYHSTYQGKWHMSANLDQTKVAVDAPMSDYRDIIQSYGFDGFFGVGDLIDSGLGGYTFDGFTADRVASWMRREGEELRAKGQPWFLAVNFVNPHDVMYINSDLPGHVVQGKSAAIDIFPTPEDKLYQERWDDLPLPFNRSQPLDAPGRPKAHAIYQQIQDMMVGAWPDEDRRWHVLRNYYYNCIRDCDRQVMHVLKALEDNNMHKNTIVVFNADHGELAGHHQMRGKGNCTYKEQNHVPLIVYHPAYPGGVTCEAITSQLDLAPTLIALTGAQPSAQAKAADGLKGHDFSALLKAPATAKIDAIRPASLFNYNMLSYQDVTWAEHFVKMTFSGDVTNSEKIQTYLKNDPDFAERVGIRSIFDGRYRFSRYFGQTDFNTPTTLEDLIAKNDLELYDLQEDPGEMNNLAMDTAKNGELLLALNKVANDLIAAEVGVDDGSFLPIKDGKWYFPSKSER</sequence>
<dbReference type="Gene3D" id="3.40.720.10">
    <property type="entry name" value="Alkaline Phosphatase, subunit A"/>
    <property type="match status" value="1"/>
</dbReference>
<dbReference type="InterPro" id="IPR006311">
    <property type="entry name" value="TAT_signal"/>
</dbReference>
<dbReference type="EMBL" id="QFQD01000013">
    <property type="protein sequence ID" value="PZQ84139.1"/>
    <property type="molecule type" value="Genomic_DNA"/>
</dbReference>
<dbReference type="GO" id="GO:0004065">
    <property type="term" value="F:arylsulfatase activity"/>
    <property type="evidence" value="ECO:0007669"/>
    <property type="project" value="TreeGrafter"/>
</dbReference>
<dbReference type="GO" id="GO:0015024">
    <property type="term" value="F:glucuronate-2-sulfatase activity"/>
    <property type="evidence" value="ECO:0007669"/>
    <property type="project" value="TreeGrafter"/>
</dbReference>
<evidence type="ECO:0000313" key="3">
    <source>
        <dbReference type="Proteomes" id="UP000248887"/>
    </source>
</evidence>
<dbReference type="SUPFAM" id="SSF53649">
    <property type="entry name" value="Alkaline phosphatase-like"/>
    <property type="match status" value="1"/>
</dbReference>
<feature type="domain" description="Sulfatase N-terminal" evidence="1">
    <location>
        <begin position="81"/>
        <end position="419"/>
    </location>
</feature>
<dbReference type="AlphaFoldDB" id="A0A2W5R5Z7"/>
<dbReference type="Pfam" id="PF00884">
    <property type="entry name" value="Sulfatase"/>
    <property type="match status" value="1"/>
</dbReference>
<protein>
    <submittedName>
        <fullName evidence="2">Arylsulfatase</fullName>
    </submittedName>
</protein>
<reference evidence="2 3" key="1">
    <citation type="submission" date="2017-08" db="EMBL/GenBank/DDBJ databases">
        <title>Infants hospitalized years apart are colonized by the same room-sourced microbial strains.</title>
        <authorList>
            <person name="Brooks B."/>
            <person name="Olm M.R."/>
            <person name="Firek B.A."/>
            <person name="Baker R."/>
            <person name="Thomas B.C."/>
            <person name="Morowitz M.J."/>
            <person name="Banfield J.F."/>
        </authorList>
    </citation>
    <scope>NUCLEOTIDE SEQUENCE [LARGE SCALE GENOMIC DNA]</scope>
    <source>
        <strain evidence="2">S2_005_001_R2_27</strain>
    </source>
</reference>
<dbReference type="PANTHER" id="PTHR46615">
    <property type="entry name" value="ARYLSULFATASE K"/>
    <property type="match status" value="1"/>
</dbReference>
<organism evidence="2 3">
    <name type="scientific">Ancylobacter novellus</name>
    <name type="common">Thiobacillus novellus</name>
    <dbReference type="NCBI Taxonomy" id="921"/>
    <lineage>
        <taxon>Bacteria</taxon>
        <taxon>Pseudomonadati</taxon>
        <taxon>Pseudomonadota</taxon>
        <taxon>Alphaproteobacteria</taxon>
        <taxon>Hyphomicrobiales</taxon>
        <taxon>Xanthobacteraceae</taxon>
        <taxon>Ancylobacter</taxon>
    </lineage>
</organism>
<gene>
    <name evidence="2" type="ORF">DI549_05880</name>
</gene>
<dbReference type="InterPro" id="IPR017850">
    <property type="entry name" value="Alkaline_phosphatase_core_sf"/>
</dbReference>
<proteinExistence type="predicted"/>
<accession>A0A2W5R5Z7</accession>